<dbReference type="CDD" id="cd06261">
    <property type="entry name" value="TM_PBP2"/>
    <property type="match status" value="1"/>
</dbReference>
<accession>A0A8E0ITP6</accession>
<dbReference type="GO" id="GO:0005886">
    <property type="term" value="C:plasma membrane"/>
    <property type="evidence" value="ECO:0007669"/>
    <property type="project" value="UniProtKB-SubCell"/>
</dbReference>
<dbReference type="EMBL" id="ANKD01000082">
    <property type="protein sequence ID" value="EPC77316.1"/>
    <property type="molecule type" value="Genomic_DNA"/>
</dbReference>
<evidence type="ECO:0000313" key="10">
    <source>
        <dbReference type="Proteomes" id="UP000014252"/>
    </source>
</evidence>
<evidence type="ECO:0000256" key="3">
    <source>
        <dbReference type="ARBA" id="ARBA00022475"/>
    </source>
</evidence>
<name>A0A8E0ITP6_LACPA</name>
<proteinExistence type="predicted"/>
<comment type="caution">
    <text evidence="9">The sequence shown here is derived from an EMBL/GenBank/DDBJ whole genome shotgun (WGS) entry which is preliminary data.</text>
</comment>
<evidence type="ECO:0000256" key="5">
    <source>
        <dbReference type="ARBA" id="ARBA00022989"/>
    </source>
</evidence>
<sequence>MWKTILRRVLIMIPQLILLSVLVFMLSKMMPGDPLTGNFSQGQSAAQMAALRQQYGLNDPWYIQYFKWVGNMFHGDLGQSFVYKRSVTGLIGERAVNTFWLALMSTVILYVIAIPAGVIAGRYEGTKRDSAISVGSFILMAVPPFVFYLLGLIFFGFFLQWFPTGGSVSSTYNPGTLG</sequence>
<evidence type="ECO:0000313" key="9">
    <source>
        <dbReference type="EMBL" id="EPC77316.1"/>
    </source>
</evidence>
<keyword evidence="3" id="KW-1003">Cell membrane</keyword>
<dbReference type="Gene3D" id="1.10.3720.10">
    <property type="entry name" value="MetI-like"/>
    <property type="match status" value="1"/>
</dbReference>
<dbReference type="InterPro" id="IPR035906">
    <property type="entry name" value="MetI-like_sf"/>
</dbReference>
<gene>
    <name evidence="9" type="ORF">Lpp71_01874</name>
</gene>
<feature type="transmembrane region" description="Helical" evidence="7">
    <location>
        <begin position="99"/>
        <end position="120"/>
    </location>
</feature>
<dbReference type="Pfam" id="PF19300">
    <property type="entry name" value="BPD_transp_1_N"/>
    <property type="match status" value="1"/>
</dbReference>
<dbReference type="SUPFAM" id="SSF161098">
    <property type="entry name" value="MetI-like"/>
    <property type="match status" value="1"/>
</dbReference>
<evidence type="ECO:0000256" key="4">
    <source>
        <dbReference type="ARBA" id="ARBA00022692"/>
    </source>
</evidence>
<dbReference type="PANTHER" id="PTHR43163:SF6">
    <property type="entry name" value="DIPEPTIDE TRANSPORT SYSTEM PERMEASE PROTEIN DPPB-RELATED"/>
    <property type="match status" value="1"/>
</dbReference>
<feature type="domain" description="ABC transmembrane type-1" evidence="8">
    <location>
        <begin position="95"/>
        <end position="178"/>
    </location>
</feature>
<feature type="transmembrane region" description="Helical" evidence="7">
    <location>
        <begin position="132"/>
        <end position="162"/>
    </location>
</feature>
<reference evidence="9 10" key="1">
    <citation type="journal article" date="2013" name="PLoS ONE">
        <title>Lactobacillus paracasei comparative genomics: towards species pan-genome definition and exploitation of diversity.</title>
        <authorList>
            <person name="Smokvina T."/>
            <person name="Wels M."/>
            <person name="Polka J."/>
            <person name="Chervaux C."/>
            <person name="Brisse S."/>
            <person name="Boekhorst J."/>
            <person name="van Hylckama Vlieg J.E."/>
            <person name="Siezen R.J."/>
        </authorList>
    </citation>
    <scope>NUCLEOTIDE SEQUENCE [LARGE SCALE GENOMIC DNA]</scope>
    <source>
        <strain evidence="9 10">Lpp71</strain>
    </source>
</reference>
<dbReference type="PANTHER" id="PTHR43163">
    <property type="entry name" value="DIPEPTIDE TRANSPORT SYSTEM PERMEASE PROTEIN DPPB-RELATED"/>
    <property type="match status" value="1"/>
</dbReference>
<feature type="non-terminal residue" evidence="9">
    <location>
        <position position="178"/>
    </location>
</feature>
<evidence type="ECO:0000256" key="7">
    <source>
        <dbReference type="SAM" id="Phobius"/>
    </source>
</evidence>
<protein>
    <submittedName>
        <fullName evidence="9">Oligopeptide transport system permease protein oppB</fullName>
    </submittedName>
</protein>
<dbReference type="InterPro" id="IPR000515">
    <property type="entry name" value="MetI-like"/>
</dbReference>
<evidence type="ECO:0000259" key="8">
    <source>
        <dbReference type="PROSITE" id="PS50928"/>
    </source>
</evidence>
<dbReference type="AlphaFoldDB" id="A0A8E0ITP6"/>
<evidence type="ECO:0000256" key="1">
    <source>
        <dbReference type="ARBA" id="ARBA00004651"/>
    </source>
</evidence>
<evidence type="ECO:0000256" key="2">
    <source>
        <dbReference type="ARBA" id="ARBA00022448"/>
    </source>
</evidence>
<comment type="subcellular location">
    <subcellularLocation>
        <location evidence="1">Cell membrane</location>
        <topology evidence="1">Multi-pass membrane protein</topology>
    </subcellularLocation>
</comment>
<organism evidence="9 10">
    <name type="scientific">Lacticaseibacillus paracasei subsp. paracasei Lpp71</name>
    <dbReference type="NCBI Taxonomy" id="1256207"/>
    <lineage>
        <taxon>Bacteria</taxon>
        <taxon>Bacillati</taxon>
        <taxon>Bacillota</taxon>
        <taxon>Bacilli</taxon>
        <taxon>Lactobacillales</taxon>
        <taxon>Lactobacillaceae</taxon>
        <taxon>Lacticaseibacillus</taxon>
    </lineage>
</organism>
<evidence type="ECO:0000256" key="6">
    <source>
        <dbReference type="ARBA" id="ARBA00023136"/>
    </source>
</evidence>
<feature type="transmembrane region" description="Helical" evidence="7">
    <location>
        <begin position="9"/>
        <end position="27"/>
    </location>
</feature>
<keyword evidence="2" id="KW-0813">Transport</keyword>
<dbReference type="InterPro" id="IPR045621">
    <property type="entry name" value="BPD_transp_1_N"/>
</dbReference>
<keyword evidence="5 7" id="KW-1133">Transmembrane helix</keyword>
<keyword evidence="4 7" id="KW-0812">Transmembrane</keyword>
<keyword evidence="6 7" id="KW-0472">Membrane</keyword>
<dbReference type="GO" id="GO:0055085">
    <property type="term" value="P:transmembrane transport"/>
    <property type="evidence" value="ECO:0007669"/>
    <property type="project" value="InterPro"/>
</dbReference>
<dbReference type="PROSITE" id="PS50928">
    <property type="entry name" value="ABC_TM1"/>
    <property type="match status" value="1"/>
</dbReference>
<dbReference type="Proteomes" id="UP000014252">
    <property type="component" value="Unassembled WGS sequence"/>
</dbReference>